<name>L1LGP5_THEEQ</name>
<dbReference type="InterPro" id="IPR000300">
    <property type="entry name" value="IPPc"/>
</dbReference>
<dbReference type="PANTHER" id="PTHR11200:SF275">
    <property type="entry name" value="LD06095P"/>
    <property type="match status" value="1"/>
</dbReference>
<keyword evidence="2" id="KW-0255">Endonuclease</keyword>
<dbReference type="KEGG" id="beq:BEWA_043240"/>
<dbReference type="Proteomes" id="UP000031512">
    <property type="component" value="Unassembled WGS sequence"/>
</dbReference>
<gene>
    <name evidence="2" type="ORF">BEWA_043240</name>
</gene>
<accession>L1LGP5</accession>
<dbReference type="GO" id="GO:0004527">
    <property type="term" value="F:exonuclease activity"/>
    <property type="evidence" value="ECO:0007669"/>
    <property type="project" value="UniProtKB-KW"/>
</dbReference>
<reference evidence="2 3" key="1">
    <citation type="journal article" date="2012" name="BMC Genomics">
        <title>Comparative genomic analysis and phylogenetic position of Theileria equi.</title>
        <authorList>
            <person name="Kappmeyer L.S."/>
            <person name="Thiagarajan M."/>
            <person name="Herndon D.R."/>
            <person name="Ramsay J.D."/>
            <person name="Caler E."/>
            <person name="Djikeng A."/>
            <person name="Gillespie J.J."/>
            <person name="Lau A.O."/>
            <person name="Roalson E.H."/>
            <person name="Silva J.C."/>
            <person name="Silva M.G."/>
            <person name="Suarez C.E."/>
            <person name="Ueti M.W."/>
            <person name="Nene V.M."/>
            <person name="Mealey R.H."/>
            <person name="Knowles D.P."/>
            <person name="Brayton K.A."/>
        </authorList>
    </citation>
    <scope>NUCLEOTIDE SEQUENCE [LARGE SCALE GENOMIC DNA]</scope>
    <source>
        <strain evidence="2 3">WA</strain>
    </source>
</reference>
<keyword evidence="2" id="KW-0269">Exonuclease</keyword>
<dbReference type="EMBL" id="ACOU01000002">
    <property type="protein sequence ID" value="EKX74283.1"/>
    <property type="molecule type" value="Genomic_DNA"/>
</dbReference>
<dbReference type="SUPFAM" id="SSF56219">
    <property type="entry name" value="DNase I-like"/>
    <property type="match status" value="1"/>
</dbReference>
<dbReference type="SMART" id="SM00128">
    <property type="entry name" value="IPPc"/>
    <property type="match status" value="1"/>
</dbReference>
<dbReference type="RefSeq" id="XP_004833735.1">
    <property type="nucleotide sequence ID" value="XM_004833678.1"/>
</dbReference>
<dbReference type="AlphaFoldDB" id="L1LGP5"/>
<dbReference type="Gene3D" id="3.60.10.10">
    <property type="entry name" value="Endonuclease/exonuclease/phosphatase"/>
    <property type="match status" value="1"/>
</dbReference>
<dbReference type="VEuPathDB" id="PiroplasmaDB:BEWA_043240"/>
<dbReference type="EC" id="3.1.3.36" evidence="2"/>
<keyword evidence="2" id="KW-0540">Nuclease</keyword>
<dbReference type="Pfam" id="PF22669">
    <property type="entry name" value="Exo_endo_phos2"/>
    <property type="match status" value="1"/>
</dbReference>
<dbReference type="eggNOG" id="KOG0566">
    <property type="taxonomic scope" value="Eukaryota"/>
</dbReference>
<organism evidence="2 3">
    <name type="scientific">Theileria equi strain WA</name>
    <dbReference type="NCBI Taxonomy" id="1537102"/>
    <lineage>
        <taxon>Eukaryota</taxon>
        <taxon>Sar</taxon>
        <taxon>Alveolata</taxon>
        <taxon>Apicomplexa</taxon>
        <taxon>Aconoidasida</taxon>
        <taxon>Piroplasmida</taxon>
        <taxon>Theileriidae</taxon>
        <taxon>Theileria</taxon>
    </lineage>
</organism>
<dbReference type="InterPro" id="IPR036691">
    <property type="entry name" value="Endo/exonu/phosph_ase_sf"/>
</dbReference>
<comment type="caution">
    <text evidence="2">The sequence shown here is derived from an EMBL/GenBank/DDBJ whole genome shotgun (WGS) entry which is preliminary data.</text>
</comment>
<keyword evidence="2" id="KW-0378">Hydrolase</keyword>
<dbReference type="STRING" id="1537102.L1LGP5"/>
<proteinExistence type="predicted"/>
<dbReference type="OrthoDB" id="7862313at2759"/>
<protein>
    <submittedName>
        <fullName evidence="2">Endonuclease/exonuclease/phosphatase family member protein</fullName>
        <ecNumber evidence="2">3.1.3.36</ecNumber>
    </submittedName>
</protein>
<dbReference type="GO" id="GO:0004519">
    <property type="term" value="F:endonuclease activity"/>
    <property type="evidence" value="ECO:0007669"/>
    <property type="project" value="UniProtKB-KW"/>
</dbReference>
<dbReference type="GeneID" id="15807731"/>
<keyword evidence="3" id="KW-1185">Reference proteome</keyword>
<dbReference type="InterPro" id="IPR046985">
    <property type="entry name" value="IP5"/>
</dbReference>
<dbReference type="GO" id="GO:0046856">
    <property type="term" value="P:phosphatidylinositol dephosphorylation"/>
    <property type="evidence" value="ECO:0007669"/>
    <property type="project" value="InterPro"/>
</dbReference>
<evidence type="ECO:0000313" key="2">
    <source>
        <dbReference type="EMBL" id="EKX74283.1"/>
    </source>
</evidence>
<feature type="domain" description="Inositol polyphosphate-related phosphatase" evidence="1">
    <location>
        <begin position="97"/>
        <end position="479"/>
    </location>
</feature>
<sequence length="493" mass="56172">MDITLEDHIDLPLSDNSPTSVKERVALINGNLSHYQSSTVSSLLKRFNGNATKPLDFKRLNHVRDSNLKSSDFTKLQLHGRKLIAPDFEDNRNINTKPVTIFVGTWNCVYQDFFENTNTTIVPDSVCCNIKKKGRLSRWLSHVVDFRHSHSQKLPIAHDTTKIKEYQHEPLREWIEPGYDIYVISLQETLSSKLFNIISSFLSCGPDCAYTRIELEKYKLSGYGDGAFLHTKSTCLAVWVRTELLGNGSVSVGKSKAIALSMLNHSKGAITLQLKIFGQILCIIGAHLPAKFGERQRAASSILKKIAEAYGGHSNVIFQDVFHHILWAGDFNFRVRNITADEAIFLLNHNQREVLFYNDELYSGNASVFSDFDFEEGIVSFDPTYKKRDDRDVINRSSSDWADREYHTQFGLKWYKGGNVRERVPSWTDRVLKWSLPSLKTCLEIDDGSYRAVLPQTKNMLLTSDHSPVSCGLKIWPLDSIYAPPKRMNIDHF</sequence>
<dbReference type="PANTHER" id="PTHR11200">
    <property type="entry name" value="INOSITOL 5-PHOSPHATASE"/>
    <property type="match status" value="1"/>
</dbReference>
<dbReference type="GO" id="GO:0004439">
    <property type="term" value="F:phosphatidylinositol-4,5-bisphosphate 5-phosphatase activity"/>
    <property type="evidence" value="ECO:0007669"/>
    <property type="project" value="UniProtKB-EC"/>
</dbReference>
<evidence type="ECO:0000259" key="1">
    <source>
        <dbReference type="SMART" id="SM00128"/>
    </source>
</evidence>
<evidence type="ECO:0000313" key="3">
    <source>
        <dbReference type="Proteomes" id="UP000031512"/>
    </source>
</evidence>